<gene>
    <name evidence="14" type="primary">mec-4_1</name>
    <name evidence="14" type="ORF">AVEN_17908_1</name>
</gene>
<dbReference type="Gene3D" id="2.60.470.10">
    <property type="entry name" value="Acid-sensing ion channels like domains"/>
    <property type="match status" value="1"/>
</dbReference>
<keyword evidence="7" id="KW-0915">Sodium</keyword>
<evidence type="ECO:0000256" key="7">
    <source>
        <dbReference type="ARBA" id="ARBA00023053"/>
    </source>
</evidence>
<dbReference type="EMBL" id="BGPR01079885">
    <property type="protein sequence ID" value="GBL76405.1"/>
    <property type="molecule type" value="Genomic_DNA"/>
</dbReference>
<accession>A0A4Y2AAT2</accession>
<dbReference type="Proteomes" id="UP000499080">
    <property type="component" value="Unassembled WGS sequence"/>
</dbReference>
<dbReference type="PRINTS" id="PR01078">
    <property type="entry name" value="AMINACHANNEL"/>
</dbReference>
<evidence type="ECO:0000313" key="14">
    <source>
        <dbReference type="EMBL" id="GBL76405.1"/>
    </source>
</evidence>
<evidence type="ECO:0000256" key="3">
    <source>
        <dbReference type="ARBA" id="ARBA00022448"/>
    </source>
</evidence>
<dbReference type="PANTHER" id="PTHR11690">
    <property type="entry name" value="AMILORIDE-SENSITIVE SODIUM CHANNEL-RELATED"/>
    <property type="match status" value="1"/>
</dbReference>
<dbReference type="Pfam" id="PF00858">
    <property type="entry name" value="ASC"/>
    <property type="match status" value="1"/>
</dbReference>
<comment type="subcellular location">
    <subcellularLocation>
        <location evidence="1">Membrane</location>
        <topology evidence="1">Multi-pass membrane protein</topology>
    </subcellularLocation>
</comment>
<keyword evidence="3 12" id="KW-0813">Transport</keyword>
<organism evidence="14 15">
    <name type="scientific">Araneus ventricosus</name>
    <name type="common">Orbweaver spider</name>
    <name type="synonym">Epeira ventricosa</name>
    <dbReference type="NCBI Taxonomy" id="182803"/>
    <lineage>
        <taxon>Eukaryota</taxon>
        <taxon>Metazoa</taxon>
        <taxon>Ecdysozoa</taxon>
        <taxon>Arthropoda</taxon>
        <taxon>Chelicerata</taxon>
        <taxon>Arachnida</taxon>
        <taxon>Araneae</taxon>
        <taxon>Araneomorphae</taxon>
        <taxon>Entelegynae</taxon>
        <taxon>Araneoidea</taxon>
        <taxon>Araneidae</taxon>
        <taxon>Araneus</taxon>
    </lineage>
</organism>
<dbReference type="AlphaFoldDB" id="A0A4Y2AAT2"/>
<evidence type="ECO:0000256" key="11">
    <source>
        <dbReference type="ARBA" id="ARBA00023303"/>
    </source>
</evidence>
<keyword evidence="9 13" id="KW-0472">Membrane</keyword>
<dbReference type="Gene3D" id="1.10.287.770">
    <property type="entry name" value="YojJ-like"/>
    <property type="match status" value="1"/>
</dbReference>
<dbReference type="PANTHER" id="PTHR11690:SF248">
    <property type="entry name" value="PICKPOCKET 17, ISOFORM A"/>
    <property type="match status" value="1"/>
</dbReference>
<evidence type="ECO:0000256" key="12">
    <source>
        <dbReference type="RuleBase" id="RU000679"/>
    </source>
</evidence>
<evidence type="ECO:0000256" key="2">
    <source>
        <dbReference type="ARBA" id="ARBA00007193"/>
    </source>
</evidence>
<keyword evidence="6 13" id="KW-1133">Transmembrane helix</keyword>
<feature type="transmembrane region" description="Helical" evidence="13">
    <location>
        <begin position="334"/>
        <end position="367"/>
    </location>
</feature>
<evidence type="ECO:0000256" key="4">
    <source>
        <dbReference type="ARBA" id="ARBA00022461"/>
    </source>
</evidence>
<dbReference type="OrthoDB" id="10051479at2759"/>
<evidence type="ECO:0000256" key="9">
    <source>
        <dbReference type="ARBA" id="ARBA00023136"/>
    </source>
</evidence>
<keyword evidence="5 12" id="KW-0812">Transmembrane</keyword>
<evidence type="ECO:0000256" key="5">
    <source>
        <dbReference type="ARBA" id="ARBA00022692"/>
    </source>
</evidence>
<name>A0A4Y2AAT2_ARAVE</name>
<keyword evidence="4 12" id="KW-0894">Sodium channel</keyword>
<keyword evidence="8 12" id="KW-0406">Ion transport</keyword>
<dbReference type="GO" id="GO:0015280">
    <property type="term" value="F:ligand-gated sodium channel activity"/>
    <property type="evidence" value="ECO:0007669"/>
    <property type="project" value="TreeGrafter"/>
</dbReference>
<dbReference type="InterPro" id="IPR001873">
    <property type="entry name" value="ENaC"/>
</dbReference>
<evidence type="ECO:0000313" key="15">
    <source>
        <dbReference type="Proteomes" id="UP000499080"/>
    </source>
</evidence>
<sequence length="375" mass="43335">MGCRTEIRKDETGTPLLFSQLTALNYCKISRNGTESQKKKTFMELRALKDFFELDDEKRERMLHNGMIRDCIFNGKLCPLHLISDYSSYRFGNCVTFNKQTRKRSLKTSETGVRSGLILTLDVQTYRYASVTHTIGALLIIHDPNKIPSEEDQGYIVSPGYETLISLKQTRISRLSAPYRDKCVDYETQRDFFNNNKYQCIRACIQKQNFERCGCIDLTLGIMNNLKACDLTNQTQACCLDDALEYMSSNSPTCDCPLPCNSVNYNEKMSRSILPQIKMIRYVGPPDQNGRRCIANPGKIRLNVFYSDLETHVYEQRPKWEIAEMLSYFGNELGLWLGVSFATFLVIFEKFMLFLEHVVIYTFSLIIRSRSFSIK</sequence>
<evidence type="ECO:0000256" key="8">
    <source>
        <dbReference type="ARBA" id="ARBA00023065"/>
    </source>
</evidence>
<evidence type="ECO:0000256" key="10">
    <source>
        <dbReference type="ARBA" id="ARBA00023201"/>
    </source>
</evidence>
<evidence type="ECO:0000256" key="1">
    <source>
        <dbReference type="ARBA" id="ARBA00004141"/>
    </source>
</evidence>
<evidence type="ECO:0000256" key="13">
    <source>
        <dbReference type="SAM" id="Phobius"/>
    </source>
</evidence>
<dbReference type="GO" id="GO:0005886">
    <property type="term" value="C:plasma membrane"/>
    <property type="evidence" value="ECO:0007669"/>
    <property type="project" value="TreeGrafter"/>
</dbReference>
<comment type="similarity">
    <text evidence="2 12">Belongs to the amiloride-sensitive sodium channel (TC 1.A.6) family.</text>
</comment>
<keyword evidence="11 12" id="KW-0407">Ion channel</keyword>
<protein>
    <submittedName>
        <fullName evidence="14">Degenerin mec-4</fullName>
    </submittedName>
</protein>
<proteinExistence type="inferred from homology"/>
<evidence type="ECO:0000256" key="6">
    <source>
        <dbReference type="ARBA" id="ARBA00022989"/>
    </source>
</evidence>
<reference evidence="14 15" key="1">
    <citation type="journal article" date="2019" name="Sci. Rep.">
        <title>Orb-weaving spider Araneus ventricosus genome elucidates the spidroin gene catalogue.</title>
        <authorList>
            <person name="Kono N."/>
            <person name="Nakamura H."/>
            <person name="Ohtoshi R."/>
            <person name="Moran D.A.P."/>
            <person name="Shinohara A."/>
            <person name="Yoshida Y."/>
            <person name="Fujiwara M."/>
            <person name="Mori M."/>
            <person name="Tomita M."/>
            <person name="Arakawa K."/>
        </authorList>
    </citation>
    <scope>NUCLEOTIDE SEQUENCE [LARGE SCALE GENOMIC DNA]</scope>
</reference>
<keyword evidence="10 12" id="KW-0739">Sodium transport</keyword>
<keyword evidence="15" id="KW-1185">Reference proteome</keyword>
<comment type="caution">
    <text evidence="14">The sequence shown here is derived from an EMBL/GenBank/DDBJ whole genome shotgun (WGS) entry which is preliminary data.</text>
</comment>